<comment type="catalytic activity">
    <reaction evidence="2 6">
        <text>glutathione + H2O = L-cysteinylglycine + L-glutamate</text>
        <dbReference type="Rhea" id="RHEA:28807"/>
        <dbReference type="ChEBI" id="CHEBI:15377"/>
        <dbReference type="ChEBI" id="CHEBI:29985"/>
        <dbReference type="ChEBI" id="CHEBI:57925"/>
        <dbReference type="ChEBI" id="CHEBI:61694"/>
        <dbReference type="EC" id="3.4.19.13"/>
    </reaction>
</comment>
<dbReference type="GO" id="GO:0036374">
    <property type="term" value="F:glutathione hydrolase activity"/>
    <property type="evidence" value="ECO:0007669"/>
    <property type="project" value="UniProtKB-UniRule"/>
</dbReference>
<comment type="similarity">
    <text evidence="6">Belongs to the gamma-glutamyltransferase family.</text>
</comment>
<dbReference type="InterPro" id="IPR052896">
    <property type="entry name" value="GGT-like_enzyme"/>
</dbReference>
<accession>A0A852ZJM8</accession>
<comment type="catalytic activity">
    <reaction evidence="3 6">
        <text>an N-terminal (5-L-glutamyl)-[peptide] + an alpha-amino acid = 5-L-glutamyl amino acid + an N-terminal L-alpha-aminoacyl-[peptide]</text>
        <dbReference type="Rhea" id="RHEA:23904"/>
        <dbReference type="Rhea" id="RHEA-COMP:9780"/>
        <dbReference type="Rhea" id="RHEA-COMP:9795"/>
        <dbReference type="ChEBI" id="CHEBI:77644"/>
        <dbReference type="ChEBI" id="CHEBI:78597"/>
        <dbReference type="ChEBI" id="CHEBI:78599"/>
        <dbReference type="ChEBI" id="CHEBI:78608"/>
        <dbReference type="EC" id="2.3.2.2"/>
    </reaction>
</comment>
<dbReference type="InterPro" id="IPR000101">
    <property type="entry name" value="GGT_peptidase"/>
</dbReference>
<evidence type="ECO:0000256" key="5">
    <source>
        <dbReference type="PIRSR" id="PIRSR600101-2"/>
    </source>
</evidence>
<evidence type="ECO:0000313" key="7">
    <source>
        <dbReference type="EMBL" id="NYH89370.1"/>
    </source>
</evidence>
<evidence type="ECO:0000256" key="3">
    <source>
        <dbReference type="ARBA" id="ARBA00047417"/>
    </source>
</evidence>
<feature type="binding site" evidence="5">
    <location>
        <position position="444"/>
    </location>
    <ligand>
        <name>L-glutamate</name>
        <dbReference type="ChEBI" id="CHEBI:29985"/>
    </ligand>
</feature>
<dbReference type="InterPro" id="IPR043138">
    <property type="entry name" value="GGT_lsub"/>
</dbReference>
<dbReference type="EC" id="3.4.19.13" evidence="6"/>
<dbReference type="GO" id="GO:0006750">
    <property type="term" value="P:glutathione biosynthetic process"/>
    <property type="evidence" value="ECO:0007669"/>
    <property type="project" value="UniProtKB-KW"/>
</dbReference>
<protein>
    <recommendedName>
        <fullName evidence="6">Glutathione hydrolase proenzyme</fullName>
        <ecNumber evidence="6">2.3.2.2</ecNumber>
        <ecNumber evidence="6">3.4.19.13</ecNumber>
    </recommendedName>
    <component>
        <recommendedName>
            <fullName evidence="6">Glutathione hydrolase large chain</fullName>
        </recommendedName>
    </component>
    <component>
        <recommendedName>
            <fullName evidence="6">Glutathione hydrolase small chain</fullName>
        </recommendedName>
    </component>
</protein>
<dbReference type="InterPro" id="IPR029055">
    <property type="entry name" value="Ntn_hydrolases_N"/>
</dbReference>
<comment type="catalytic activity">
    <reaction evidence="1 6">
        <text>an S-substituted glutathione + H2O = an S-substituted L-cysteinylglycine + L-glutamate</text>
        <dbReference type="Rhea" id="RHEA:59468"/>
        <dbReference type="ChEBI" id="CHEBI:15377"/>
        <dbReference type="ChEBI" id="CHEBI:29985"/>
        <dbReference type="ChEBI" id="CHEBI:90779"/>
        <dbReference type="ChEBI" id="CHEBI:143103"/>
        <dbReference type="EC" id="3.4.19.13"/>
    </reaction>
</comment>
<keyword evidence="6" id="KW-0865">Zymogen</keyword>
<evidence type="ECO:0000256" key="1">
    <source>
        <dbReference type="ARBA" id="ARBA00001049"/>
    </source>
</evidence>
<dbReference type="EMBL" id="JACBZH010000001">
    <property type="protein sequence ID" value="NYH89370.1"/>
    <property type="molecule type" value="Genomic_DNA"/>
</dbReference>
<dbReference type="EC" id="2.3.2.2" evidence="6"/>
<dbReference type="InterPro" id="IPR043137">
    <property type="entry name" value="GGT_ssub_C"/>
</dbReference>
<keyword evidence="6" id="KW-0317">Glutathione biosynthesis</keyword>
<dbReference type="GO" id="GO:0006751">
    <property type="term" value="P:glutathione catabolic process"/>
    <property type="evidence" value="ECO:0007669"/>
    <property type="project" value="UniProtKB-UniRule"/>
</dbReference>
<comment type="subunit">
    <text evidence="6">This enzyme consists of two polypeptide chains, which are synthesized in precursor form from a single polypeptide.</text>
</comment>
<dbReference type="RefSeq" id="WP_179787112.1">
    <property type="nucleotide sequence ID" value="NZ_BAAARR010000008.1"/>
</dbReference>
<dbReference type="Pfam" id="PF01019">
    <property type="entry name" value="G_glu_transpept"/>
    <property type="match status" value="1"/>
</dbReference>
<organism evidence="7 8">
    <name type="scientific">Actinopolymorpha rutila</name>
    <dbReference type="NCBI Taxonomy" id="446787"/>
    <lineage>
        <taxon>Bacteria</taxon>
        <taxon>Bacillati</taxon>
        <taxon>Actinomycetota</taxon>
        <taxon>Actinomycetes</taxon>
        <taxon>Propionibacteriales</taxon>
        <taxon>Actinopolymorphaceae</taxon>
        <taxon>Actinopolymorpha</taxon>
    </lineage>
</organism>
<dbReference type="SUPFAM" id="SSF56235">
    <property type="entry name" value="N-terminal nucleophile aminohydrolases (Ntn hydrolases)"/>
    <property type="match status" value="1"/>
</dbReference>
<dbReference type="PANTHER" id="PTHR43881">
    <property type="entry name" value="GAMMA-GLUTAMYLTRANSPEPTIDASE (AFU_ORTHOLOGUE AFUA_4G13580)"/>
    <property type="match status" value="1"/>
</dbReference>
<comment type="PTM">
    <text evidence="6">Cleaved by autocatalysis into a large and a small subunit.</text>
</comment>
<dbReference type="GO" id="GO:0103068">
    <property type="term" value="F:leukotriene C4 gamma-glutamyl transferase activity"/>
    <property type="evidence" value="ECO:0007669"/>
    <property type="project" value="UniProtKB-EC"/>
</dbReference>
<feature type="active site" description="Nucleophile" evidence="4">
    <location>
        <position position="360"/>
    </location>
</feature>
<keyword evidence="6 7" id="KW-0808">Transferase</keyword>
<evidence type="ECO:0000313" key="8">
    <source>
        <dbReference type="Proteomes" id="UP000579605"/>
    </source>
</evidence>
<dbReference type="AlphaFoldDB" id="A0A852ZJM8"/>
<evidence type="ECO:0000256" key="4">
    <source>
        <dbReference type="PIRSR" id="PIRSR600101-1"/>
    </source>
</evidence>
<dbReference type="UniPathway" id="UPA00204"/>
<keyword evidence="6 7" id="KW-0012">Acyltransferase</keyword>
<dbReference type="Gene3D" id="1.10.246.130">
    <property type="match status" value="1"/>
</dbReference>
<comment type="caution">
    <text evidence="7">The sequence shown here is derived from an EMBL/GenBank/DDBJ whole genome shotgun (WGS) entry which is preliminary data.</text>
</comment>
<name>A0A852ZJM8_9ACTN</name>
<sequence length="548" mass="56531">MSTVSKDSGWPRRRIAPVSAEGGMVASAHPLVTSTGLRVLADGGNAVDAAVASALVAAVVMPEMCGLGGDLFALVHDPEATGPGGTVTSFQGSGISPRAASLASMREAGDGVHLPGRGPLSVTVPGAVHGWFTLLERHGTRTFADLAGPAIGYAHGHPVSPVLVGFITKFADLLAAAPSSARVFLPGGRPPVPGSVLAQADLARTLELVAAGGPEVFYQGEIAERIGAFMAQAGGALSAADFKDHHTDVSAPLSTTYRGHRVFQTCLPSQGLVMLEALNIAERFDLAGLGAASPERTHLLVEATKLAFADRYAHCCGDAAFGPSPVERLLSKDWAEERASLIGRQARHDVPAGAFDPGHTTYLCVTDRDGMMVSLIQSVAANFGSGLVAGDTGVVLNNRCQAFSLDEASPNVFAPGKKPMHTLNCYLIADPQGRMSVVGGTPGGDRQPQWNLQVITGLLDHGLDPQQTVEQPLWISSPSAGEDGRFTLTLEGRVGSEYAAALAERGHDVSVGGDWSAESGAQVIARDPVTGVLTGGSDPRTEGSALGL</sequence>
<keyword evidence="6 7" id="KW-0378">Hydrolase</keyword>
<reference evidence="7 8" key="1">
    <citation type="submission" date="2020-07" db="EMBL/GenBank/DDBJ databases">
        <title>Sequencing the genomes of 1000 actinobacteria strains.</title>
        <authorList>
            <person name="Klenk H.-P."/>
        </authorList>
    </citation>
    <scope>NUCLEOTIDE SEQUENCE [LARGE SCALE GENOMIC DNA]</scope>
    <source>
        <strain evidence="7 8">DSM 18448</strain>
    </source>
</reference>
<keyword evidence="8" id="KW-1185">Reference proteome</keyword>
<evidence type="ECO:0000256" key="6">
    <source>
        <dbReference type="RuleBase" id="RU368036"/>
    </source>
</evidence>
<gene>
    <name evidence="7" type="ORF">F4554_002008</name>
</gene>
<proteinExistence type="inferred from homology"/>
<dbReference type="Gene3D" id="3.60.20.40">
    <property type="match status" value="1"/>
</dbReference>
<evidence type="ECO:0000256" key="2">
    <source>
        <dbReference type="ARBA" id="ARBA00001089"/>
    </source>
</evidence>
<comment type="pathway">
    <text evidence="6">Sulfur metabolism; glutathione metabolism.</text>
</comment>
<dbReference type="Proteomes" id="UP000579605">
    <property type="component" value="Unassembled WGS sequence"/>
</dbReference>
<dbReference type="PRINTS" id="PR01210">
    <property type="entry name" value="GGTRANSPTASE"/>
</dbReference>
<dbReference type="PANTHER" id="PTHR43881:SF1">
    <property type="entry name" value="GAMMA-GLUTAMYLTRANSPEPTIDASE (AFU_ORTHOLOGUE AFUA_4G13580)"/>
    <property type="match status" value="1"/>
</dbReference>
<dbReference type="NCBIfam" id="TIGR00066">
    <property type="entry name" value="g_glut_trans"/>
    <property type="match status" value="1"/>
</dbReference>